<keyword evidence="1" id="KW-0648">Protein biosynthesis</keyword>
<name>A0AAW8CXD8_9BURK</name>
<dbReference type="AlphaFoldDB" id="A0AAW8CXD8"/>
<dbReference type="Proteomes" id="UP001242045">
    <property type="component" value="Unassembled WGS sequence"/>
</dbReference>
<keyword evidence="1" id="KW-0251">Elongation factor</keyword>
<gene>
    <name evidence="1" type="ORF">J2W31_001488</name>
</gene>
<proteinExistence type="predicted"/>
<comment type="caution">
    <text evidence="1">The sequence shown here is derived from an EMBL/GenBank/DDBJ whole genome shotgun (WGS) entry which is preliminary data.</text>
</comment>
<organism evidence="1 2">
    <name type="scientific">Variovorax boronicumulans</name>
    <dbReference type="NCBI Taxonomy" id="436515"/>
    <lineage>
        <taxon>Bacteria</taxon>
        <taxon>Pseudomonadati</taxon>
        <taxon>Pseudomonadota</taxon>
        <taxon>Betaproteobacteria</taxon>
        <taxon>Burkholderiales</taxon>
        <taxon>Comamonadaceae</taxon>
        <taxon>Variovorax</taxon>
    </lineage>
</organism>
<accession>A0AAW8CXD8</accession>
<dbReference type="EMBL" id="JAUSRD010000003">
    <property type="protein sequence ID" value="MDP9892383.1"/>
    <property type="molecule type" value="Genomic_DNA"/>
</dbReference>
<protein>
    <submittedName>
        <fullName evidence="1">Transcription elongation factor Elf1</fullName>
    </submittedName>
</protein>
<evidence type="ECO:0000313" key="2">
    <source>
        <dbReference type="Proteomes" id="UP001242045"/>
    </source>
</evidence>
<evidence type="ECO:0000313" key="1">
    <source>
        <dbReference type="EMBL" id="MDP9892383.1"/>
    </source>
</evidence>
<dbReference type="GO" id="GO:0003746">
    <property type="term" value="F:translation elongation factor activity"/>
    <property type="evidence" value="ECO:0007669"/>
    <property type="project" value="UniProtKB-KW"/>
</dbReference>
<sequence>MKCPECGSGELDSPDDLYDDAIGVLVCQQCGFADLADAFEDDNEEA</sequence>
<reference evidence="1" key="1">
    <citation type="submission" date="2023-07" db="EMBL/GenBank/DDBJ databases">
        <title>Sorghum-associated microbial communities from plants grown in Nebraska, USA.</title>
        <authorList>
            <person name="Schachtman D."/>
        </authorList>
    </citation>
    <scope>NUCLEOTIDE SEQUENCE</scope>
    <source>
        <strain evidence="1">DS3754</strain>
    </source>
</reference>